<name>A0A164HK23_9CRUS</name>
<sequence>MNLPLKGISTRISELNFKLNSALMHDLIPPFPSPFRLPWADIRRGRVAKKPHGQAQFSGKSYVVFGQHAVLGHAHFVRLVLVLGDA</sequence>
<organism evidence="1 2">
    <name type="scientific">Daphnia magna</name>
    <dbReference type="NCBI Taxonomy" id="35525"/>
    <lineage>
        <taxon>Eukaryota</taxon>
        <taxon>Metazoa</taxon>
        <taxon>Ecdysozoa</taxon>
        <taxon>Arthropoda</taxon>
        <taxon>Crustacea</taxon>
        <taxon>Branchiopoda</taxon>
        <taxon>Diplostraca</taxon>
        <taxon>Cladocera</taxon>
        <taxon>Anomopoda</taxon>
        <taxon>Daphniidae</taxon>
        <taxon>Daphnia</taxon>
    </lineage>
</organism>
<gene>
    <name evidence="1" type="ORF">APZ42_003399</name>
</gene>
<accession>A0A164HK23</accession>
<dbReference type="EMBL" id="LRGB01010679">
    <property type="protein sequence ID" value="KZS00326.1"/>
    <property type="molecule type" value="Genomic_DNA"/>
</dbReference>
<evidence type="ECO:0000313" key="2">
    <source>
        <dbReference type="Proteomes" id="UP000076858"/>
    </source>
</evidence>
<evidence type="ECO:0000313" key="1">
    <source>
        <dbReference type="EMBL" id="KZS00326.1"/>
    </source>
</evidence>
<proteinExistence type="predicted"/>
<protein>
    <submittedName>
        <fullName evidence="1">Uncharacterized protein</fullName>
    </submittedName>
</protein>
<comment type="caution">
    <text evidence="1">The sequence shown here is derived from an EMBL/GenBank/DDBJ whole genome shotgun (WGS) entry which is preliminary data.</text>
</comment>
<keyword evidence="2" id="KW-1185">Reference proteome</keyword>
<feature type="non-terminal residue" evidence="1">
    <location>
        <position position="86"/>
    </location>
</feature>
<dbReference type="AlphaFoldDB" id="A0A164HK23"/>
<reference evidence="1 2" key="1">
    <citation type="submission" date="2016-03" db="EMBL/GenBank/DDBJ databases">
        <title>EvidentialGene: Evidence-directed Construction of Genes on Genomes.</title>
        <authorList>
            <person name="Gilbert D.G."/>
            <person name="Choi J.-H."/>
            <person name="Mockaitis K."/>
            <person name="Colbourne J."/>
            <person name="Pfrender M."/>
        </authorList>
    </citation>
    <scope>NUCLEOTIDE SEQUENCE [LARGE SCALE GENOMIC DNA]</scope>
    <source>
        <strain evidence="1 2">Xinb3</strain>
        <tissue evidence="1">Complete organism</tissue>
    </source>
</reference>
<dbReference type="Proteomes" id="UP000076858">
    <property type="component" value="Unassembled WGS sequence"/>
</dbReference>